<feature type="region of interest" description="Disordered" evidence="1">
    <location>
        <begin position="267"/>
        <end position="290"/>
    </location>
</feature>
<feature type="transmembrane region" description="Helical" evidence="2">
    <location>
        <begin position="159"/>
        <end position="191"/>
    </location>
</feature>
<feature type="compositionally biased region" description="Polar residues" evidence="1">
    <location>
        <begin position="269"/>
        <end position="284"/>
    </location>
</feature>
<sequence length="322" mass="35302">MPGIIVDVPPALDFTQWIFTAALIFHIRLGIELYQFGKGFKYLKLRNGKLNWLAILLQGHLVAAIIEASLMTIMLGGFVKQQYCQPFIRGVYSVYVFDVICISTVLYFRAFKVNNRNKYLLPAAFFFPALEIASRITEGVYIDGTIDASYVPPGMLSPFYGFCGALFGWPTTFITVASILNDCVQMLMFGFPIYMAIRKSHGFGATGTYTKILMNSAIYLAIAAIFYIASAALGSNHNTWGAVTWREVAQLAHTLGACELQFNDHRKTTGSSGADSAPQPTSHTMGGKGSMAGRSGAMLVDAIPRLPVDSTSTSKLHSDQHF</sequence>
<dbReference type="RefSeq" id="XP_016612193.1">
    <property type="nucleotide sequence ID" value="XM_016749906.1"/>
</dbReference>
<evidence type="ECO:0000256" key="2">
    <source>
        <dbReference type="SAM" id="Phobius"/>
    </source>
</evidence>
<keyword evidence="2" id="KW-0472">Membrane</keyword>
<dbReference type="Proteomes" id="UP000053201">
    <property type="component" value="Unassembled WGS sequence"/>
</dbReference>
<dbReference type="GeneID" id="27685241"/>
<evidence type="ECO:0000313" key="3">
    <source>
        <dbReference type="EMBL" id="KND04154.1"/>
    </source>
</evidence>
<evidence type="ECO:0000313" key="4">
    <source>
        <dbReference type="Proteomes" id="UP000053201"/>
    </source>
</evidence>
<feature type="transmembrane region" description="Helical" evidence="2">
    <location>
        <begin position="87"/>
        <end position="107"/>
    </location>
</feature>
<evidence type="ECO:0000256" key="1">
    <source>
        <dbReference type="SAM" id="MobiDB-lite"/>
    </source>
</evidence>
<dbReference type="AlphaFoldDB" id="A0A0L0HTG0"/>
<reference evidence="3 4" key="1">
    <citation type="submission" date="2009-08" db="EMBL/GenBank/DDBJ databases">
        <title>The Genome Sequence of Spizellomyces punctatus strain DAOM BR117.</title>
        <authorList>
            <consortium name="The Broad Institute Genome Sequencing Platform"/>
            <person name="Russ C."/>
            <person name="Cuomo C."/>
            <person name="Shea T."/>
            <person name="Young S.K."/>
            <person name="Zeng Q."/>
            <person name="Koehrsen M."/>
            <person name="Haas B."/>
            <person name="Borodovsky M."/>
            <person name="Guigo R."/>
            <person name="Alvarado L."/>
            <person name="Berlin A."/>
            <person name="Bochicchio J."/>
            <person name="Borenstein D."/>
            <person name="Chapman S."/>
            <person name="Chen Z."/>
            <person name="Engels R."/>
            <person name="Freedman E."/>
            <person name="Gellesch M."/>
            <person name="Goldberg J."/>
            <person name="Griggs A."/>
            <person name="Gujja S."/>
            <person name="Heiman D."/>
            <person name="Hepburn T."/>
            <person name="Howarth C."/>
            <person name="Jen D."/>
            <person name="Larson L."/>
            <person name="Lewis B."/>
            <person name="Mehta T."/>
            <person name="Park D."/>
            <person name="Pearson M."/>
            <person name="Roberts A."/>
            <person name="Saif S."/>
            <person name="Shenoy N."/>
            <person name="Sisk P."/>
            <person name="Stolte C."/>
            <person name="Sykes S."/>
            <person name="Thomson T."/>
            <person name="Walk T."/>
            <person name="White J."/>
            <person name="Yandava C."/>
            <person name="Burger G."/>
            <person name="Gray M.W."/>
            <person name="Holland P.W.H."/>
            <person name="King N."/>
            <person name="Lang F.B.F."/>
            <person name="Roger A.J."/>
            <person name="Ruiz-Trillo I."/>
            <person name="Lander E."/>
            <person name="Nusbaum C."/>
        </authorList>
    </citation>
    <scope>NUCLEOTIDE SEQUENCE [LARGE SCALE GENOMIC DNA]</scope>
    <source>
        <strain evidence="3 4">DAOM BR117</strain>
    </source>
</reference>
<gene>
    <name evidence="3" type="ORF">SPPG_01589</name>
</gene>
<dbReference type="OrthoDB" id="2111907at2759"/>
<feature type="transmembrane region" description="Helical" evidence="2">
    <location>
        <begin position="212"/>
        <end position="233"/>
    </location>
</feature>
<name>A0A0L0HTG0_SPIPD</name>
<organism evidence="3 4">
    <name type="scientific">Spizellomyces punctatus (strain DAOM BR117)</name>
    <dbReference type="NCBI Taxonomy" id="645134"/>
    <lineage>
        <taxon>Eukaryota</taxon>
        <taxon>Fungi</taxon>
        <taxon>Fungi incertae sedis</taxon>
        <taxon>Chytridiomycota</taxon>
        <taxon>Chytridiomycota incertae sedis</taxon>
        <taxon>Chytridiomycetes</taxon>
        <taxon>Spizellomycetales</taxon>
        <taxon>Spizellomycetaceae</taxon>
        <taxon>Spizellomyces</taxon>
    </lineage>
</organism>
<dbReference type="VEuPathDB" id="FungiDB:SPPG_01589"/>
<feature type="transmembrane region" description="Helical" evidence="2">
    <location>
        <begin position="14"/>
        <end position="31"/>
    </location>
</feature>
<feature type="transmembrane region" description="Helical" evidence="2">
    <location>
        <begin position="52"/>
        <end position="75"/>
    </location>
</feature>
<dbReference type="InParanoid" id="A0A0L0HTG0"/>
<keyword evidence="4" id="KW-1185">Reference proteome</keyword>
<protein>
    <submittedName>
        <fullName evidence="3">Uncharacterized protein</fullName>
    </submittedName>
</protein>
<accession>A0A0L0HTG0</accession>
<dbReference type="EMBL" id="KQ257451">
    <property type="protein sequence ID" value="KND04154.1"/>
    <property type="molecule type" value="Genomic_DNA"/>
</dbReference>
<keyword evidence="2" id="KW-1133">Transmembrane helix</keyword>
<proteinExistence type="predicted"/>
<keyword evidence="2" id="KW-0812">Transmembrane</keyword>